<dbReference type="EMBL" id="SLUI01000014">
    <property type="protein sequence ID" value="TCL35068.1"/>
    <property type="molecule type" value="Genomic_DNA"/>
</dbReference>
<protein>
    <submittedName>
        <fullName evidence="1">Uncharacterized protein</fullName>
    </submittedName>
</protein>
<evidence type="ECO:0000313" key="1">
    <source>
        <dbReference type="EMBL" id="TCL35068.1"/>
    </source>
</evidence>
<sequence>MYYSIKHACGGRAHLIGGQLVYGWNFYCCGRCAETFYRWVTDKMLEQERTAK</sequence>
<comment type="caution">
    <text evidence="1">The sequence shown here is derived from an EMBL/GenBank/DDBJ whole genome shotgun (WGS) entry which is preliminary data.</text>
</comment>
<name>A0A4V2Q878_9FIRM</name>
<organism evidence="1 2">
    <name type="scientific">Anaerospora hongkongensis</name>
    <dbReference type="NCBI Taxonomy" id="244830"/>
    <lineage>
        <taxon>Bacteria</taxon>
        <taxon>Bacillati</taxon>
        <taxon>Bacillota</taxon>
        <taxon>Negativicutes</taxon>
        <taxon>Selenomonadales</taxon>
        <taxon>Sporomusaceae</taxon>
        <taxon>Anaerospora</taxon>
    </lineage>
</organism>
<gene>
    <name evidence="1" type="ORF">EV210_11485</name>
</gene>
<dbReference type="Proteomes" id="UP000295063">
    <property type="component" value="Unassembled WGS sequence"/>
</dbReference>
<accession>A0A4V2Q878</accession>
<reference evidence="1 2" key="1">
    <citation type="submission" date="2019-03" db="EMBL/GenBank/DDBJ databases">
        <title>Genomic Encyclopedia of Type Strains, Phase IV (KMG-IV): sequencing the most valuable type-strain genomes for metagenomic binning, comparative biology and taxonomic classification.</title>
        <authorList>
            <person name="Goeker M."/>
        </authorList>
    </citation>
    <scope>NUCLEOTIDE SEQUENCE [LARGE SCALE GENOMIC DNA]</scope>
    <source>
        <strain evidence="1 2">DSM 15969</strain>
    </source>
</reference>
<evidence type="ECO:0000313" key="2">
    <source>
        <dbReference type="Proteomes" id="UP000295063"/>
    </source>
</evidence>
<dbReference type="RefSeq" id="WP_165898964.1">
    <property type="nucleotide sequence ID" value="NZ_DALZLR010000005.1"/>
</dbReference>
<keyword evidence="2" id="KW-1185">Reference proteome</keyword>
<proteinExistence type="predicted"/>
<dbReference type="AlphaFoldDB" id="A0A4V2Q878"/>